<evidence type="ECO:0000313" key="2">
    <source>
        <dbReference type="Proteomes" id="UP001165960"/>
    </source>
</evidence>
<keyword evidence="2" id="KW-1185">Reference proteome</keyword>
<dbReference type="Proteomes" id="UP001165960">
    <property type="component" value="Unassembled WGS sequence"/>
</dbReference>
<comment type="caution">
    <text evidence="1">The sequence shown here is derived from an EMBL/GenBank/DDBJ whole genome shotgun (WGS) entry which is preliminary data.</text>
</comment>
<reference evidence="1" key="1">
    <citation type="submission" date="2022-04" db="EMBL/GenBank/DDBJ databases">
        <title>Genome of the entomopathogenic fungus Entomophthora muscae.</title>
        <authorList>
            <person name="Elya C."/>
            <person name="Lovett B.R."/>
            <person name="Lee E."/>
            <person name="Macias A.M."/>
            <person name="Hajek A.E."/>
            <person name="De Bivort B.L."/>
            <person name="Kasson M.T."/>
            <person name="De Fine Licht H.H."/>
            <person name="Stajich J.E."/>
        </authorList>
    </citation>
    <scope>NUCLEOTIDE SEQUENCE</scope>
    <source>
        <strain evidence="1">Berkeley</strain>
    </source>
</reference>
<accession>A0ACC2RKB3</accession>
<gene>
    <name evidence="1" type="ORF">DSO57_1014434</name>
</gene>
<sequence>MILPVLKFVVFFLAPFLLLFWSTSPNLWTLQTSSTRFMSDDLSSLLHFPSDMLTPREPLVKSPTCNDLDLYSTDSILPASGVEELSSSPPPLQESADSAPLLDPGVPTLAPSCAPWLITSLVLMALNTYFPQLSPVSSLKSPLRAAVPVIHWTASWWFVSPRWEPNLVSLAPHSHTRLVQPLGIIPTGPTIMGPRWGHNRHWKRLRQKLQSFSPQAWI</sequence>
<evidence type="ECO:0000313" key="1">
    <source>
        <dbReference type="EMBL" id="KAJ9050425.1"/>
    </source>
</evidence>
<proteinExistence type="predicted"/>
<protein>
    <submittedName>
        <fullName evidence="1">Uncharacterized protein</fullName>
    </submittedName>
</protein>
<name>A0ACC2RKB3_9FUNG</name>
<dbReference type="EMBL" id="QTSX02007155">
    <property type="protein sequence ID" value="KAJ9050425.1"/>
    <property type="molecule type" value="Genomic_DNA"/>
</dbReference>
<organism evidence="1 2">
    <name type="scientific">Entomophthora muscae</name>
    <dbReference type="NCBI Taxonomy" id="34485"/>
    <lineage>
        <taxon>Eukaryota</taxon>
        <taxon>Fungi</taxon>
        <taxon>Fungi incertae sedis</taxon>
        <taxon>Zoopagomycota</taxon>
        <taxon>Entomophthoromycotina</taxon>
        <taxon>Entomophthoromycetes</taxon>
        <taxon>Entomophthorales</taxon>
        <taxon>Entomophthoraceae</taxon>
        <taxon>Entomophthora</taxon>
    </lineage>
</organism>